<protein>
    <recommendedName>
        <fullName evidence="1">DUF11 domain-containing protein</fullName>
    </recommendedName>
</protein>
<organism evidence="2">
    <name type="scientific">hydrothermal vent metagenome</name>
    <dbReference type="NCBI Taxonomy" id="652676"/>
    <lineage>
        <taxon>unclassified sequences</taxon>
        <taxon>metagenomes</taxon>
        <taxon>ecological metagenomes</taxon>
    </lineage>
</organism>
<evidence type="ECO:0000259" key="1">
    <source>
        <dbReference type="Pfam" id="PF01345"/>
    </source>
</evidence>
<name>A0A3B0ZUR5_9ZZZZ</name>
<dbReference type="Pfam" id="PF01345">
    <property type="entry name" value="DUF11"/>
    <property type="match status" value="2"/>
</dbReference>
<dbReference type="EMBL" id="UOFV01000105">
    <property type="protein sequence ID" value="VAW97238.1"/>
    <property type="molecule type" value="Genomic_DNA"/>
</dbReference>
<gene>
    <name evidence="2" type="ORF">MNBD_GAMMA19-520</name>
</gene>
<proteinExistence type="predicted"/>
<feature type="domain" description="DUF11" evidence="1">
    <location>
        <begin position="317"/>
        <end position="405"/>
    </location>
</feature>
<dbReference type="PANTHER" id="PTHR34819:SF5">
    <property type="entry name" value="CONSERVED REPEAT DOMAIN PROTEIN"/>
    <property type="match status" value="1"/>
</dbReference>
<feature type="domain" description="DUF11" evidence="1">
    <location>
        <begin position="192"/>
        <end position="295"/>
    </location>
</feature>
<sequence length="616" mass="65231">WALGTLAAGESRTITVNAVVLSPLDVPTGTLINTPIRVTSPDIIDIVHVTKTVSVNNSPIPQFVMSASKDPVIPGDNLVYQFNIGNINAAALSNPELRAALPTGVTVNSISDGGIRDDATGEIVWTITNFATDDTVRREVSVSVNTSALAGQILTARAELRYGEEVALNSNAGHSVTVVASTFPLTLNISAAHGPAVANKRLPYDIIVSNISAEPVNMVEIQLRVPPQLQFHPSVDAEPDTSCESTCADGAEASWALGTLTAGASRTITINATVLSPSDVPTGSLINSLIRVTSPTVIDNINEPKIVAVNNSPMSQLAMSASKNPVIPGDNLVYQFDISSINATPLSNLELRTALPAGVTVNSISDDGTLDDATGEIVWTVASLAADNTIQREVSTTVDIGTIAGQILAARAELRHDGGITLDSSAEHAVTVVASALSAKWNSPIGIHVPGRETYLEVQDSLPVNWVITGLGFRAHEGVITTMLINAREVTATGLQGNMEKRSGSAPDNPLEVEANCPSGSVVTAVAMREANDNITNLRLRCSMFVAETQQVNYWIFQYVQAVSSMAHSGAVYEIEFSFNNLVPFNDYGKVFLTGFGARDKSDSMENVWGQIRILR</sequence>
<dbReference type="InterPro" id="IPR051172">
    <property type="entry name" value="Chlamydia_OmcB"/>
</dbReference>
<feature type="non-terminal residue" evidence="2">
    <location>
        <position position="1"/>
    </location>
</feature>
<accession>A0A3B0ZUR5</accession>
<dbReference type="PANTHER" id="PTHR34819">
    <property type="entry name" value="LARGE CYSTEINE-RICH PERIPLASMIC PROTEIN OMCB"/>
    <property type="match status" value="1"/>
</dbReference>
<evidence type="ECO:0000313" key="2">
    <source>
        <dbReference type="EMBL" id="VAW97238.1"/>
    </source>
</evidence>
<dbReference type="AlphaFoldDB" id="A0A3B0ZUR5"/>
<dbReference type="InterPro" id="IPR001434">
    <property type="entry name" value="OmcB-like_DUF11"/>
</dbReference>
<reference evidence="2" key="1">
    <citation type="submission" date="2018-06" db="EMBL/GenBank/DDBJ databases">
        <authorList>
            <person name="Zhirakovskaya E."/>
        </authorList>
    </citation>
    <scope>NUCLEOTIDE SEQUENCE</scope>
</reference>